<dbReference type="EMBL" id="CP013444">
    <property type="protein sequence ID" value="AOK20732.1"/>
    <property type="molecule type" value="Genomic_DNA"/>
</dbReference>
<reference evidence="3 4" key="1">
    <citation type="submission" date="2015-12" db="EMBL/GenBank/DDBJ databases">
        <title>Diversity of Burkholderia near neighbor genomes.</title>
        <authorList>
            <person name="Sahl J."/>
            <person name="Wagner D."/>
            <person name="Keim P."/>
        </authorList>
    </citation>
    <scope>NUCLEOTIDE SEQUENCE [LARGE SCALE GENOMIC DNA]</scope>
    <source>
        <strain evidence="3 4">MSMB1184WGS</strain>
    </source>
</reference>
<evidence type="ECO:0000256" key="1">
    <source>
        <dbReference type="SAM" id="MobiDB-lite"/>
    </source>
</evidence>
<feature type="chain" id="PRO_5008567837" description="Lipoprotein" evidence="2">
    <location>
        <begin position="38"/>
        <end position="81"/>
    </location>
</feature>
<evidence type="ECO:0000256" key="2">
    <source>
        <dbReference type="SAM" id="SignalP"/>
    </source>
</evidence>
<dbReference type="Proteomes" id="UP000094776">
    <property type="component" value="Chromosome 2"/>
</dbReference>
<evidence type="ECO:0000313" key="4">
    <source>
        <dbReference type="Proteomes" id="UP000094776"/>
    </source>
</evidence>
<dbReference type="AlphaFoldDB" id="A0A1B4Q3I8"/>
<evidence type="ECO:0008006" key="5">
    <source>
        <dbReference type="Google" id="ProtNLM"/>
    </source>
</evidence>
<gene>
    <name evidence="3" type="ORF">WT26_34030</name>
</gene>
<name>A0A1B4Q3I8_BURCE</name>
<keyword evidence="2" id="KW-0732">Signal</keyword>
<proteinExistence type="predicted"/>
<feature type="signal peptide" evidence="2">
    <location>
        <begin position="1"/>
        <end position="37"/>
    </location>
</feature>
<sequence>MKVRGTNGSLRVWRAVLTGLCASAVAFAALSSPAAFAAGKGPRHIGHGSLPVKGSIPAKFPKLPTGPHPSEAKSKITPKPL</sequence>
<organism evidence="3 4">
    <name type="scientific">Burkholderia cepacia</name>
    <name type="common">Pseudomonas cepacia</name>
    <dbReference type="NCBI Taxonomy" id="292"/>
    <lineage>
        <taxon>Bacteria</taxon>
        <taxon>Pseudomonadati</taxon>
        <taxon>Pseudomonadota</taxon>
        <taxon>Betaproteobacteria</taxon>
        <taxon>Burkholderiales</taxon>
        <taxon>Burkholderiaceae</taxon>
        <taxon>Burkholderia</taxon>
        <taxon>Burkholderia cepacia complex</taxon>
    </lineage>
</organism>
<protein>
    <recommendedName>
        <fullName evidence="5">Lipoprotein</fullName>
    </recommendedName>
</protein>
<evidence type="ECO:0000313" key="3">
    <source>
        <dbReference type="EMBL" id="AOK20732.1"/>
    </source>
</evidence>
<feature type="region of interest" description="Disordered" evidence="1">
    <location>
        <begin position="38"/>
        <end position="81"/>
    </location>
</feature>
<accession>A0A1B4Q3I8</accession>